<gene>
    <name evidence="2" type="primary">iscU_1</name>
    <name evidence="2" type="ORF">EUAN_02800</name>
</gene>
<dbReference type="GO" id="GO:0005506">
    <property type="term" value="F:iron ion binding"/>
    <property type="evidence" value="ECO:0007669"/>
    <property type="project" value="InterPro"/>
</dbReference>
<dbReference type="RefSeq" id="WP_071060882.1">
    <property type="nucleotide sequence ID" value="NZ_MKIE01000001.1"/>
</dbReference>
<dbReference type="CDD" id="cd06664">
    <property type="entry name" value="IscU_like"/>
    <property type="match status" value="1"/>
</dbReference>
<feature type="domain" description="NIF system FeS cluster assembly NifU N-terminal" evidence="1">
    <location>
        <begin position="1"/>
        <end position="121"/>
    </location>
</feature>
<evidence type="ECO:0000313" key="3">
    <source>
        <dbReference type="Proteomes" id="UP000180254"/>
    </source>
</evidence>
<dbReference type="OrthoDB" id="9804157at2"/>
<dbReference type="PANTHER" id="PTHR10093">
    <property type="entry name" value="IRON-SULFUR CLUSTER ASSEMBLY ENZYME NIFU HOMOLOG"/>
    <property type="match status" value="1"/>
</dbReference>
<dbReference type="GO" id="GO:0051536">
    <property type="term" value="F:iron-sulfur cluster binding"/>
    <property type="evidence" value="ECO:0007669"/>
    <property type="project" value="InterPro"/>
</dbReference>
<proteinExistence type="predicted"/>
<keyword evidence="3" id="KW-1185">Reference proteome</keyword>
<evidence type="ECO:0000313" key="2">
    <source>
        <dbReference type="EMBL" id="OHW63416.1"/>
    </source>
</evidence>
<comment type="caution">
    <text evidence="2">The sequence shown here is derived from an EMBL/GenBank/DDBJ whole genome shotgun (WGS) entry which is preliminary data.</text>
</comment>
<dbReference type="Gene3D" id="3.90.1010.10">
    <property type="match status" value="1"/>
</dbReference>
<dbReference type="AlphaFoldDB" id="A0A1S1V9Z0"/>
<accession>A0A1S1V9Z0</accession>
<dbReference type="Pfam" id="PF01592">
    <property type="entry name" value="NifU_N"/>
    <property type="match status" value="1"/>
</dbReference>
<dbReference type="STRING" id="39480.EUAN_02800"/>
<evidence type="ECO:0000259" key="1">
    <source>
        <dbReference type="Pfam" id="PF01592"/>
    </source>
</evidence>
<protein>
    <submittedName>
        <fullName evidence="2">Iron-sulfur cluster assembly scaffold protein IscU</fullName>
    </submittedName>
</protein>
<dbReference type="EMBL" id="MKIE01000001">
    <property type="protein sequence ID" value="OHW63416.1"/>
    <property type="molecule type" value="Genomic_DNA"/>
</dbReference>
<dbReference type="InterPro" id="IPR002871">
    <property type="entry name" value="NIF_FeS_clus_asmbl_NifU_N"/>
</dbReference>
<dbReference type="GO" id="GO:0016226">
    <property type="term" value="P:iron-sulfur cluster assembly"/>
    <property type="evidence" value="ECO:0007669"/>
    <property type="project" value="InterPro"/>
</dbReference>
<dbReference type="SUPFAM" id="SSF82649">
    <property type="entry name" value="SufE/NifU"/>
    <property type="match status" value="1"/>
</dbReference>
<name>A0A1S1V9Z0_9FIRM</name>
<sequence>MYSEITLEHFKNPRNVGKMDDADSIGMVGDPSCGDTLMMFIKVADEIITDVKYLVFGCAGSIATSSMASTMIVGKSIEDVLKLTDHDVVEALGGLPEDKEHCSNLGIQAVHAAIRNYREKNR</sequence>
<dbReference type="Proteomes" id="UP000180254">
    <property type="component" value="Unassembled WGS sequence"/>
</dbReference>
<reference evidence="2 3" key="1">
    <citation type="submission" date="2016-09" db="EMBL/GenBank/DDBJ databases">
        <title>Genome sequence of Eubacterium angustum.</title>
        <authorList>
            <person name="Poehlein A."/>
            <person name="Daniel R."/>
        </authorList>
    </citation>
    <scope>NUCLEOTIDE SEQUENCE [LARGE SCALE GENOMIC DNA]</scope>
    <source>
        <strain evidence="2 3">DSM 1989</strain>
    </source>
</reference>
<organism evidence="2 3">
    <name type="scientific">Andreesenia angusta</name>
    <dbReference type="NCBI Taxonomy" id="39480"/>
    <lineage>
        <taxon>Bacteria</taxon>
        <taxon>Bacillati</taxon>
        <taxon>Bacillota</taxon>
        <taxon>Tissierellia</taxon>
        <taxon>Tissierellales</taxon>
        <taxon>Gottschalkiaceae</taxon>
        <taxon>Andreesenia</taxon>
    </lineage>
</organism>